<evidence type="ECO:0000313" key="5">
    <source>
        <dbReference type="Proteomes" id="UP000827721"/>
    </source>
</evidence>
<organism evidence="4 5">
    <name type="scientific">Xanthoceras sorbifolium</name>
    <dbReference type="NCBI Taxonomy" id="99658"/>
    <lineage>
        <taxon>Eukaryota</taxon>
        <taxon>Viridiplantae</taxon>
        <taxon>Streptophyta</taxon>
        <taxon>Embryophyta</taxon>
        <taxon>Tracheophyta</taxon>
        <taxon>Spermatophyta</taxon>
        <taxon>Magnoliopsida</taxon>
        <taxon>eudicotyledons</taxon>
        <taxon>Gunneridae</taxon>
        <taxon>Pentapetalae</taxon>
        <taxon>rosids</taxon>
        <taxon>malvids</taxon>
        <taxon>Sapindales</taxon>
        <taxon>Sapindaceae</taxon>
        <taxon>Xanthoceroideae</taxon>
        <taxon>Xanthoceras</taxon>
    </lineage>
</organism>
<dbReference type="PANTHER" id="PTHR31623">
    <property type="entry name" value="F21J9.9"/>
    <property type="match status" value="1"/>
</dbReference>
<keyword evidence="2" id="KW-0808">Transferase</keyword>
<evidence type="ECO:0000313" key="4">
    <source>
        <dbReference type="EMBL" id="KAH7565933.1"/>
    </source>
</evidence>
<reference evidence="4 5" key="1">
    <citation type="submission" date="2021-02" db="EMBL/GenBank/DDBJ databases">
        <title>Plant Genome Project.</title>
        <authorList>
            <person name="Zhang R.-G."/>
        </authorList>
    </citation>
    <scope>NUCLEOTIDE SEQUENCE [LARGE SCALE GENOMIC DNA]</scope>
    <source>
        <tissue evidence="4">Leaves</tissue>
    </source>
</reference>
<comment type="caution">
    <text evidence="4">The sequence shown here is derived from an EMBL/GenBank/DDBJ whole genome shotgun (WGS) entry which is preliminary data.</text>
</comment>
<sequence>MILFYSGVSKNNSHHLKKSLSETLTHYYPLAGRVKDHLSVDCDDYGVYFVEADVAGDMSDQVLKQPEPQLLEQLMPCKPPEQLTNLFNLAIQVSYFGCGGVAICVCFRHVIADATAAANFIKSWATTSVACGGNDDSSSSSTTVKDVIFDCTSLFPPQDWPFLLTNNAHEILNPSTEMVTKRFVFDKSKIAALRGKIGNGPTRFEAMFALLWSVVTTVTRREGDEFLAAFPVSIRKKMNPPISEQCIGNICTLIMADLPTEETTTYNILVEKVRELISMVNEDYVKKASPNGWILNCIKDTKTDIRRRLVHISSACRLPWYEADFGWGKPIWVAIPQRHNEGGSIFVALLDTCDGGGVEAWIGLSKEEMTKFQQHSNIIAYSSF</sequence>
<evidence type="ECO:0000256" key="3">
    <source>
        <dbReference type="ARBA" id="ARBA00023315"/>
    </source>
</evidence>
<keyword evidence="3" id="KW-0012">Acyltransferase</keyword>
<comment type="similarity">
    <text evidence="1">Belongs to the plant acyltransferase family.</text>
</comment>
<name>A0ABQ8HNN3_9ROSI</name>
<accession>A0ABQ8HNN3</accession>
<gene>
    <name evidence="4" type="ORF">JRO89_XS08G0040500</name>
</gene>
<proteinExistence type="inferred from homology"/>
<dbReference type="PANTHER" id="PTHR31623:SF28">
    <property type="entry name" value="BAHD ACYLTRANSFERASE"/>
    <property type="match status" value="1"/>
</dbReference>
<dbReference type="Gene3D" id="3.30.559.10">
    <property type="entry name" value="Chloramphenicol acetyltransferase-like domain"/>
    <property type="match status" value="2"/>
</dbReference>
<protein>
    <submittedName>
        <fullName evidence="4">Uncharacterized protein</fullName>
    </submittedName>
</protein>
<dbReference type="EMBL" id="JAFEMO010000008">
    <property type="protein sequence ID" value="KAH7565933.1"/>
    <property type="molecule type" value="Genomic_DNA"/>
</dbReference>
<dbReference type="Proteomes" id="UP000827721">
    <property type="component" value="Unassembled WGS sequence"/>
</dbReference>
<dbReference type="Pfam" id="PF02458">
    <property type="entry name" value="Transferase"/>
    <property type="match status" value="1"/>
</dbReference>
<dbReference type="InterPro" id="IPR023213">
    <property type="entry name" value="CAT-like_dom_sf"/>
</dbReference>
<evidence type="ECO:0000256" key="1">
    <source>
        <dbReference type="ARBA" id="ARBA00009861"/>
    </source>
</evidence>
<keyword evidence="5" id="KW-1185">Reference proteome</keyword>
<evidence type="ECO:0000256" key="2">
    <source>
        <dbReference type="ARBA" id="ARBA00022679"/>
    </source>
</evidence>